<dbReference type="HOGENOM" id="CLU_1936047_0_0_0"/>
<dbReference type="AlphaFoldDB" id="Q01RA8"/>
<dbReference type="KEGG" id="sus:Acid_6899"/>
<organism evidence="1">
    <name type="scientific">Solibacter usitatus (strain Ellin6076)</name>
    <dbReference type="NCBI Taxonomy" id="234267"/>
    <lineage>
        <taxon>Bacteria</taxon>
        <taxon>Pseudomonadati</taxon>
        <taxon>Acidobacteriota</taxon>
        <taxon>Terriglobia</taxon>
        <taxon>Bryobacterales</taxon>
        <taxon>Solibacteraceae</taxon>
        <taxon>Candidatus Solibacter</taxon>
    </lineage>
</organism>
<accession>Q01RA8</accession>
<proteinExistence type="predicted"/>
<evidence type="ECO:0000313" key="1">
    <source>
        <dbReference type="EMBL" id="ABJ87812.1"/>
    </source>
</evidence>
<dbReference type="InParanoid" id="Q01RA8"/>
<reference evidence="1" key="1">
    <citation type="submission" date="2006-10" db="EMBL/GenBank/DDBJ databases">
        <title>Complete sequence of Solibacter usitatus Ellin6076.</title>
        <authorList>
            <consortium name="US DOE Joint Genome Institute"/>
            <person name="Copeland A."/>
            <person name="Lucas S."/>
            <person name="Lapidus A."/>
            <person name="Barry K."/>
            <person name="Detter J.C."/>
            <person name="Glavina del Rio T."/>
            <person name="Hammon N."/>
            <person name="Israni S."/>
            <person name="Dalin E."/>
            <person name="Tice H."/>
            <person name="Pitluck S."/>
            <person name="Thompson L.S."/>
            <person name="Brettin T."/>
            <person name="Bruce D."/>
            <person name="Han C."/>
            <person name="Tapia R."/>
            <person name="Gilna P."/>
            <person name="Schmutz J."/>
            <person name="Larimer F."/>
            <person name="Land M."/>
            <person name="Hauser L."/>
            <person name="Kyrpides N."/>
            <person name="Mikhailova N."/>
            <person name="Janssen P.H."/>
            <person name="Kuske C.R."/>
            <person name="Richardson P."/>
        </authorList>
    </citation>
    <scope>NUCLEOTIDE SEQUENCE</scope>
    <source>
        <strain evidence="1">Ellin6076</strain>
    </source>
</reference>
<gene>
    <name evidence="1" type="ordered locus">Acid_6899</name>
</gene>
<dbReference type="EMBL" id="CP000473">
    <property type="protein sequence ID" value="ABJ87812.1"/>
    <property type="molecule type" value="Genomic_DNA"/>
</dbReference>
<name>Q01RA8_SOLUE</name>
<sequence>MLERYCRGLDGWPRAWMGIEKDLPPGEKLIACFRPFLEKLVASDLSPKTIQKHVDNLWTLGGEIIRDLHEDPSLRRKSIEQILADRIDDEGGPLVYTMESEEDQQRSFDSTCKKVHRFLSQSSR</sequence>
<protein>
    <submittedName>
        <fullName evidence="1">Uncharacterized protein</fullName>
    </submittedName>
</protein>